<keyword evidence="3" id="KW-1185">Reference proteome</keyword>
<organism evidence="2 3">
    <name type="scientific">Phytophthora megakarya</name>
    <dbReference type="NCBI Taxonomy" id="4795"/>
    <lineage>
        <taxon>Eukaryota</taxon>
        <taxon>Sar</taxon>
        <taxon>Stramenopiles</taxon>
        <taxon>Oomycota</taxon>
        <taxon>Peronosporomycetes</taxon>
        <taxon>Peronosporales</taxon>
        <taxon>Peronosporaceae</taxon>
        <taxon>Phytophthora</taxon>
    </lineage>
</organism>
<gene>
    <name evidence="2" type="ORF">PHMEG_00028124</name>
</gene>
<sequence length="84" mass="9224">MLSAQRMRMTQSEAADRVSLSSFQQSTSEVGSSSTSECTPVSCARRSTALQRCGRIVVPNAPDLRSRIMYEYHDVPTAGHRGCE</sequence>
<dbReference type="EMBL" id="NBNE01007451">
    <property type="protein sequence ID" value="OWZ00643.1"/>
    <property type="molecule type" value="Genomic_DNA"/>
</dbReference>
<evidence type="ECO:0000313" key="3">
    <source>
        <dbReference type="Proteomes" id="UP000198211"/>
    </source>
</evidence>
<feature type="region of interest" description="Disordered" evidence="1">
    <location>
        <begin position="1"/>
        <end position="40"/>
    </location>
</feature>
<name>A0A225V5M7_9STRA</name>
<dbReference type="Proteomes" id="UP000198211">
    <property type="component" value="Unassembled WGS sequence"/>
</dbReference>
<accession>A0A225V5M7</accession>
<reference evidence="3" key="1">
    <citation type="submission" date="2017-03" db="EMBL/GenBank/DDBJ databases">
        <title>Phytopthora megakarya and P. palmivora, two closely related causual agents of cacao black pod achieved similar genome size and gene model numbers by different mechanisms.</title>
        <authorList>
            <person name="Ali S."/>
            <person name="Shao J."/>
            <person name="Larry D.J."/>
            <person name="Kronmiller B."/>
            <person name="Shen D."/>
            <person name="Strem M.D."/>
            <person name="Melnick R.L."/>
            <person name="Guiltinan M.J."/>
            <person name="Tyler B.M."/>
            <person name="Meinhardt L.W."/>
            <person name="Bailey B.A."/>
        </authorList>
    </citation>
    <scope>NUCLEOTIDE SEQUENCE [LARGE SCALE GENOMIC DNA]</scope>
    <source>
        <strain evidence="3">zdho120</strain>
    </source>
</reference>
<evidence type="ECO:0008006" key="4">
    <source>
        <dbReference type="Google" id="ProtNLM"/>
    </source>
</evidence>
<feature type="compositionally biased region" description="Low complexity" evidence="1">
    <location>
        <begin position="21"/>
        <end position="37"/>
    </location>
</feature>
<proteinExistence type="predicted"/>
<dbReference type="OrthoDB" id="106344at2759"/>
<evidence type="ECO:0000256" key="1">
    <source>
        <dbReference type="SAM" id="MobiDB-lite"/>
    </source>
</evidence>
<evidence type="ECO:0000313" key="2">
    <source>
        <dbReference type="EMBL" id="OWZ00643.1"/>
    </source>
</evidence>
<protein>
    <recommendedName>
        <fullName evidence="4">Reverse transcriptase</fullName>
    </recommendedName>
</protein>
<dbReference type="AlphaFoldDB" id="A0A225V5M7"/>
<comment type="caution">
    <text evidence="2">The sequence shown here is derived from an EMBL/GenBank/DDBJ whole genome shotgun (WGS) entry which is preliminary data.</text>
</comment>